<dbReference type="Proteomes" id="UP001141933">
    <property type="component" value="Unassembled WGS sequence"/>
</dbReference>
<feature type="domain" description="RecX third three-helical" evidence="7">
    <location>
        <begin position="104"/>
        <end position="149"/>
    </location>
</feature>
<comment type="function">
    <text evidence="5">Modulates RecA activity.</text>
</comment>
<comment type="caution">
    <text evidence="9">The sequence shown here is derived from an EMBL/GenBank/DDBJ whole genome shotgun (WGS) entry which is preliminary data.</text>
</comment>
<feature type="domain" description="RecX first three-helical" evidence="8">
    <location>
        <begin position="12"/>
        <end position="45"/>
    </location>
</feature>
<dbReference type="InterPro" id="IPR036388">
    <property type="entry name" value="WH-like_DNA-bd_sf"/>
</dbReference>
<evidence type="ECO:0000256" key="2">
    <source>
        <dbReference type="ARBA" id="ARBA00009695"/>
    </source>
</evidence>
<proteinExistence type="inferred from homology"/>
<dbReference type="InterPro" id="IPR053924">
    <property type="entry name" value="RecX_HTH_2nd"/>
</dbReference>
<comment type="subcellular location">
    <subcellularLocation>
        <location evidence="1 5">Cytoplasm</location>
    </subcellularLocation>
</comment>
<dbReference type="EMBL" id="JAPZVM010000011">
    <property type="protein sequence ID" value="MCZ8373314.1"/>
    <property type="molecule type" value="Genomic_DNA"/>
</dbReference>
<evidence type="ECO:0000313" key="9">
    <source>
        <dbReference type="EMBL" id="MCZ8373314.1"/>
    </source>
</evidence>
<protein>
    <recommendedName>
        <fullName evidence="3 5">Regulatory protein RecX</fullName>
    </recommendedName>
</protein>
<evidence type="ECO:0000256" key="1">
    <source>
        <dbReference type="ARBA" id="ARBA00004496"/>
    </source>
</evidence>
<dbReference type="InterPro" id="IPR053926">
    <property type="entry name" value="RecX_HTH_1st"/>
</dbReference>
<dbReference type="Pfam" id="PF21982">
    <property type="entry name" value="RecX_HTH1"/>
    <property type="match status" value="1"/>
</dbReference>
<gene>
    <name evidence="5" type="primary">recX</name>
    <name evidence="9" type="ORF">O6P32_11470</name>
</gene>
<dbReference type="RefSeq" id="WP_269878638.1">
    <property type="nucleotide sequence ID" value="NZ_JAPZVM010000011.1"/>
</dbReference>
<name>A0ABT4PJT3_9BACT</name>
<evidence type="ECO:0000313" key="10">
    <source>
        <dbReference type="Proteomes" id="UP001141933"/>
    </source>
</evidence>
<reference evidence="9" key="1">
    <citation type="submission" date="2022-12" db="EMBL/GenBank/DDBJ databases">
        <title>Phocaeicola acetigenes sp. nov., isolated feces from a healthy human.</title>
        <authorList>
            <person name="Do H."/>
            <person name="Ha Y.B."/>
            <person name="Kim J.-S."/>
            <person name="Suh M.K."/>
            <person name="Kim H.S."/>
            <person name="Lee J.-S."/>
        </authorList>
    </citation>
    <scope>NUCLEOTIDE SEQUENCE</scope>
    <source>
        <strain evidence="9">KGMB11183</strain>
    </source>
</reference>
<dbReference type="InterPro" id="IPR053925">
    <property type="entry name" value="RecX_HTH_3rd"/>
</dbReference>
<dbReference type="Pfam" id="PF02631">
    <property type="entry name" value="RecX_HTH2"/>
    <property type="match status" value="1"/>
</dbReference>
<dbReference type="InterPro" id="IPR003783">
    <property type="entry name" value="Regulatory_RecX"/>
</dbReference>
<comment type="similarity">
    <text evidence="2 5">Belongs to the RecX family.</text>
</comment>
<dbReference type="PANTHER" id="PTHR33602:SF1">
    <property type="entry name" value="REGULATORY PROTEIN RECX FAMILY PROTEIN"/>
    <property type="match status" value="1"/>
</dbReference>
<evidence type="ECO:0000259" key="7">
    <source>
        <dbReference type="Pfam" id="PF21981"/>
    </source>
</evidence>
<evidence type="ECO:0000256" key="3">
    <source>
        <dbReference type="ARBA" id="ARBA00018111"/>
    </source>
</evidence>
<organism evidence="9 10">
    <name type="scientific">Phocaeicola acetigenes</name>
    <dbReference type="NCBI Taxonomy" id="3016083"/>
    <lineage>
        <taxon>Bacteria</taxon>
        <taxon>Pseudomonadati</taxon>
        <taxon>Bacteroidota</taxon>
        <taxon>Bacteroidia</taxon>
        <taxon>Bacteroidales</taxon>
        <taxon>Bacteroidaceae</taxon>
        <taxon>Phocaeicola</taxon>
    </lineage>
</organism>
<keyword evidence="4 5" id="KW-0963">Cytoplasm</keyword>
<dbReference type="Gene3D" id="1.10.10.10">
    <property type="entry name" value="Winged helix-like DNA-binding domain superfamily/Winged helix DNA-binding domain"/>
    <property type="match status" value="1"/>
</dbReference>
<evidence type="ECO:0000256" key="4">
    <source>
        <dbReference type="ARBA" id="ARBA00022490"/>
    </source>
</evidence>
<feature type="domain" description="RecX second three-helical" evidence="6">
    <location>
        <begin position="58"/>
        <end position="96"/>
    </location>
</feature>
<evidence type="ECO:0000259" key="6">
    <source>
        <dbReference type="Pfam" id="PF02631"/>
    </source>
</evidence>
<accession>A0ABT4PJT3</accession>
<dbReference type="PANTHER" id="PTHR33602">
    <property type="entry name" value="REGULATORY PROTEIN RECX FAMILY PROTEIN"/>
    <property type="match status" value="1"/>
</dbReference>
<evidence type="ECO:0000259" key="8">
    <source>
        <dbReference type="Pfam" id="PF21982"/>
    </source>
</evidence>
<dbReference type="HAMAP" id="MF_01114">
    <property type="entry name" value="RecX"/>
    <property type="match status" value="1"/>
</dbReference>
<evidence type="ECO:0000256" key="5">
    <source>
        <dbReference type="HAMAP-Rule" id="MF_01114"/>
    </source>
</evidence>
<keyword evidence="10" id="KW-1185">Reference proteome</keyword>
<dbReference type="Pfam" id="PF21981">
    <property type="entry name" value="RecX_HTH3"/>
    <property type="match status" value="1"/>
</dbReference>
<sequence length="157" mass="18427">MKEYTEAELKYKAEAYCSKSEHCPAEVREKLRQWGAEPEVAERILSGLAKDRFLDTSRFCRAFVRDKYRFNQWGRMKIVQALRMKQLPSEDIEAGLEEIDEEEYSNVLKSLLAQKARGLKAGNDYERNSKLIRFAVSRGFAMDEVLRYIRQADEFLD</sequence>